<evidence type="ECO:0000256" key="2">
    <source>
        <dbReference type="ARBA" id="ARBA00022741"/>
    </source>
</evidence>
<reference evidence="5" key="1">
    <citation type="submission" date="2019-09" db="EMBL/GenBank/DDBJ databases">
        <title>Characterisation of the sponge microbiome using genome-centric metagenomics.</title>
        <authorList>
            <person name="Engelberts J.P."/>
            <person name="Robbins S.J."/>
            <person name="De Goeij J.M."/>
            <person name="Aranda M."/>
            <person name="Bell S.C."/>
            <person name="Webster N.S."/>
        </authorList>
    </citation>
    <scope>NUCLEOTIDE SEQUENCE</scope>
    <source>
        <strain evidence="5">SB0664_bin_27</strain>
    </source>
</reference>
<dbReference type="PANTHER" id="PTHR42711">
    <property type="entry name" value="ABC TRANSPORTER ATP-BINDING PROTEIN"/>
    <property type="match status" value="1"/>
</dbReference>
<dbReference type="Gene3D" id="3.40.50.300">
    <property type="entry name" value="P-loop containing nucleotide triphosphate hydrolases"/>
    <property type="match status" value="1"/>
</dbReference>
<organism evidence="5">
    <name type="scientific">Caldilineaceae bacterium SB0664_bin_27</name>
    <dbReference type="NCBI Taxonomy" id="2605260"/>
    <lineage>
        <taxon>Bacteria</taxon>
        <taxon>Bacillati</taxon>
        <taxon>Chloroflexota</taxon>
        <taxon>Caldilineae</taxon>
        <taxon>Caldilineales</taxon>
        <taxon>Caldilineaceae</taxon>
    </lineage>
</organism>
<dbReference type="SMART" id="SM00382">
    <property type="entry name" value="AAA"/>
    <property type="match status" value="1"/>
</dbReference>
<evidence type="ECO:0000259" key="4">
    <source>
        <dbReference type="PROSITE" id="PS50893"/>
    </source>
</evidence>
<keyword evidence="3 5" id="KW-0067">ATP-binding</keyword>
<accession>A0A6B0YPH3</accession>
<dbReference type="InterPro" id="IPR050763">
    <property type="entry name" value="ABC_transporter_ATP-binding"/>
</dbReference>
<keyword evidence="2" id="KW-0547">Nucleotide-binding</keyword>
<name>A0A6B0YPH3_9CHLR</name>
<dbReference type="EMBL" id="VXRG01000034">
    <property type="protein sequence ID" value="MXY92477.1"/>
    <property type="molecule type" value="Genomic_DNA"/>
</dbReference>
<comment type="caution">
    <text evidence="5">The sequence shown here is derived from an EMBL/GenBank/DDBJ whole genome shotgun (WGS) entry which is preliminary data.</text>
</comment>
<dbReference type="Pfam" id="PF00005">
    <property type="entry name" value="ABC_tran"/>
    <property type="match status" value="1"/>
</dbReference>
<dbReference type="PROSITE" id="PS50893">
    <property type="entry name" value="ABC_TRANSPORTER_2"/>
    <property type="match status" value="1"/>
</dbReference>
<evidence type="ECO:0000256" key="3">
    <source>
        <dbReference type="ARBA" id="ARBA00022840"/>
    </source>
</evidence>
<evidence type="ECO:0000313" key="5">
    <source>
        <dbReference type="EMBL" id="MXY92477.1"/>
    </source>
</evidence>
<dbReference type="InterPro" id="IPR003439">
    <property type="entry name" value="ABC_transporter-like_ATP-bd"/>
</dbReference>
<dbReference type="GO" id="GO:0005524">
    <property type="term" value="F:ATP binding"/>
    <property type="evidence" value="ECO:0007669"/>
    <property type="project" value="UniProtKB-KW"/>
</dbReference>
<dbReference type="PROSITE" id="PS00211">
    <property type="entry name" value="ABC_TRANSPORTER_1"/>
    <property type="match status" value="1"/>
</dbReference>
<sequence length="304" mass="34460">MKNRSDSVYSVSRLTKIYPGKNTPANDEISFEVKQGEIFGLLGDNGAGKSTLVKQMANLLRPTGGNVSLYGQPLQEDPLLVPRYVGYMPQTARTLNSLTVSEALYFTSHLRGCSRQESKREQERLLQLWDLKDIRTELCSRLSGGQQRMLQLATAMAGRPPILILDEPTNELSPQRRRHVWETLRAENSERGTTIIFITHDAIEAEKIIQQVGIMHKARLVALGKPSNLKKQLDQQLRLELRFQPDSPPDLPPGLQPQELAEDHWMVRLERHQVEAALSGLDLSRIDDFQLNSATLEDLYLHYT</sequence>
<dbReference type="SUPFAM" id="SSF52540">
    <property type="entry name" value="P-loop containing nucleoside triphosphate hydrolases"/>
    <property type="match status" value="1"/>
</dbReference>
<feature type="domain" description="ABC transporter" evidence="4">
    <location>
        <begin position="9"/>
        <end position="242"/>
    </location>
</feature>
<dbReference type="GO" id="GO:0016887">
    <property type="term" value="F:ATP hydrolysis activity"/>
    <property type="evidence" value="ECO:0007669"/>
    <property type="project" value="InterPro"/>
</dbReference>
<dbReference type="PANTHER" id="PTHR42711:SF19">
    <property type="entry name" value="DOXORUBICIN RESISTANCE ATP-BINDING PROTEIN DRRA"/>
    <property type="match status" value="1"/>
</dbReference>
<proteinExistence type="predicted"/>
<keyword evidence="1" id="KW-0813">Transport</keyword>
<protein>
    <submittedName>
        <fullName evidence="5">ABC transporter ATP-binding protein</fullName>
    </submittedName>
</protein>
<dbReference type="InterPro" id="IPR003593">
    <property type="entry name" value="AAA+_ATPase"/>
</dbReference>
<gene>
    <name evidence="5" type="ORF">F4Y42_03410</name>
</gene>
<dbReference type="InterPro" id="IPR027417">
    <property type="entry name" value="P-loop_NTPase"/>
</dbReference>
<dbReference type="AlphaFoldDB" id="A0A6B0YPH3"/>
<dbReference type="InterPro" id="IPR017871">
    <property type="entry name" value="ABC_transporter-like_CS"/>
</dbReference>
<evidence type="ECO:0000256" key="1">
    <source>
        <dbReference type="ARBA" id="ARBA00022448"/>
    </source>
</evidence>